<dbReference type="PANTHER" id="PTHR43265">
    <property type="entry name" value="ESTERASE ESTD"/>
    <property type="match status" value="1"/>
</dbReference>
<dbReference type="InterPro" id="IPR029058">
    <property type="entry name" value="AB_hydrolase_fold"/>
</dbReference>
<dbReference type="InterPro" id="IPR022742">
    <property type="entry name" value="Hydrolase_4"/>
</dbReference>
<protein>
    <submittedName>
        <fullName evidence="3">Alpha/beta fold hydrolase</fullName>
    </submittedName>
</protein>
<feature type="signal peptide" evidence="1">
    <location>
        <begin position="1"/>
        <end position="28"/>
    </location>
</feature>
<evidence type="ECO:0000256" key="1">
    <source>
        <dbReference type="SAM" id="SignalP"/>
    </source>
</evidence>
<dbReference type="AlphaFoldDB" id="A0A7G5DI98"/>
<keyword evidence="1" id="KW-0732">Signal</keyword>
<reference evidence="3 4" key="1">
    <citation type="journal article" date="2020" name="G3 (Bethesda)">
        <title>CeMbio - The Caenorhabditis elegans Microbiome Resource.</title>
        <authorList>
            <person name="Dirksen P."/>
            <person name="Assie A."/>
            <person name="Zimmermann J."/>
            <person name="Zhang F."/>
            <person name="Tietje A.M."/>
            <person name="Marsh S.A."/>
            <person name="Felix M.A."/>
            <person name="Shapira M."/>
            <person name="Kaleta C."/>
            <person name="Schulenburg H."/>
            <person name="Samuel B."/>
        </authorList>
    </citation>
    <scope>NUCLEOTIDE SEQUENCE [LARGE SCALE GENOMIC DNA]</scope>
    <source>
        <strain evidence="3 4">MSPm1</strain>
    </source>
</reference>
<name>A0A7G5DI98_9PSED</name>
<dbReference type="EMBL" id="CP059139">
    <property type="protein sequence ID" value="QMV61473.1"/>
    <property type="molecule type" value="Genomic_DNA"/>
</dbReference>
<dbReference type="SUPFAM" id="SSF53474">
    <property type="entry name" value="alpha/beta-Hydrolases"/>
    <property type="match status" value="1"/>
</dbReference>
<dbReference type="Gene3D" id="3.40.50.1820">
    <property type="entry name" value="alpha/beta hydrolase"/>
    <property type="match status" value="1"/>
</dbReference>
<dbReference type="Proteomes" id="UP000515276">
    <property type="component" value="Chromosome"/>
</dbReference>
<dbReference type="PANTHER" id="PTHR43265:SF1">
    <property type="entry name" value="ESTERASE ESTD"/>
    <property type="match status" value="1"/>
</dbReference>
<sequence>MPVCHYPALIMLRALLLSLTLVTGLAQATPSTSQQLPISLDTDQGTLRGSLLLPQSDKPVPVALLIAGSGPTDRDGNNPEGGHNDALKKLAQFLARNGIASLRYDKRGVAASRAATPDERGLSVERYVADVEGWARQLKEDPRFDRLILIGHSEGALIASLAAPGSQADALVSIAGPAYPIGQVLDMQLAMRLPPPLLDESRHILANLIRGKLQPKVPKELQVVYRPSVQPYLISLLRQDPAENFAALQIPALIVQGSHDAQVSPDNAEVLKQAKPDAELALIPGMNHVMRITPAAWNEQVASYNDPKLPLARALGERIVAFIRSSAEENGR</sequence>
<proteinExistence type="predicted"/>
<dbReference type="RefSeq" id="WP_182367022.1">
    <property type="nucleotide sequence ID" value="NZ_CP059139.1"/>
</dbReference>
<keyword evidence="4" id="KW-1185">Reference proteome</keyword>
<dbReference type="GO" id="GO:0052689">
    <property type="term" value="F:carboxylic ester hydrolase activity"/>
    <property type="evidence" value="ECO:0007669"/>
    <property type="project" value="TreeGrafter"/>
</dbReference>
<gene>
    <name evidence="3" type="ORF">HS968_15655</name>
</gene>
<feature type="chain" id="PRO_5028853761" evidence="1">
    <location>
        <begin position="29"/>
        <end position="332"/>
    </location>
</feature>
<keyword evidence="3" id="KW-0378">Hydrolase</keyword>
<feature type="domain" description="Serine aminopeptidase S33" evidence="2">
    <location>
        <begin position="82"/>
        <end position="289"/>
    </location>
</feature>
<dbReference type="InterPro" id="IPR053145">
    <property type="entry name" value="AB_hydrolase_Est10"/>
</dbReference>
<evidence type="ECO:0000313" key="3">
    <source>
        <dbReference type="EMBL" id="QMV61473.1"/>
    </source>
</evidence>
<accession>A0A7G5DI98</accession>
<dbReference type="Pfam" id="PF12146">
    <property type="entry name" value="Hydrolase_4"/>
    <property type="match status" value="1"/>
</dbReference>
<evidence type="ECO:0000313" key="4">
    <source>
        <dbReference type="Proteomes" id="UP000515276"/>
    </source>
</evidence>
<organism evidence="3 4">
    <name type="scientific">Pseudomonas berkeleyensis</name>
    <dbReference type="NCBI Taxonomy" id="2726956"/>
    <lineage>
        <taxon>Bacteria</taxon>
        <taxon>Pseudomonadati</taxon>
        <taxon>Pseudomonadota</taxon>
        <taxon>Gammaproteobacteria</taxon>
        <taxon>Pseudomonadales</taxon>
        <taxon>Pseudomonadaceae</taxon>
        <taxon>Pseudomonas</taxon>
    </lineage>
</organism>
<evidence type="ECO:0000259" key="2">
    <source>
        <dbReference type="Pfam" id="PF12146"/>
    </source>
</evidence>